<dbReference type="AlphaFoldDB" id="A0A8J7TLE7"/>
<accession>A0A8J7TLE7</accession>
<dbReference type="Proteomes" id="UP000664277">
    <property type="component" value="Unassembled WGS sequence"/>
</dbReference>
<sequence>MDISNLLIGIVAPLVIMYVALKLKSNSKAGLKQIDEVLELHRETNSLMREILAELRARPES</sequence>
<evidence type="ECO:0000313" key="2">
    <source>
        <dbReference type="EMBL" id="MBN8658948.1"/>
    </source>
</evidence>
<feature type="transmembrane region" description="Helical" evidence="1">
    <location>
        <begin position="6"/>
        <end position="23"/>
    </location>
</feature>
<organism evidence="2 3">
    <name type="scientific">Candidatus Obscuribacter phosphatis</name>
    <dbReference type="NCBI Taxonomy" id="1906157"/>
    <lineage>
        <taxon>Bacteria</taxon>
        <taxon>Bacillati</taxon>
        <taxon>Candidatus Melainabacteria</taxon>
        <taxon>Candidatus Obscuribacterales</taxon>
        <taxon>Candidatus Obscuribacteraceae</taxon>
        <taxon>Candidatus Obscuribacter</taxon>
    </lineage>
</organism>
<keyword evidence="1" id="KW-0812">Transmembrane</keyword>
<evidence type="ECO:0000256" key="1">
    <source>
        <dbReference type="SAM" id="Phobius"/>
    </source>
</evidence>
<gene>
    <name evidence="2" type="ORF">J0M35_01185</name>
</gene>
<name>A0A8J7TLE7_9BACT</name>
<reference evidence="2" key="1">
    <citation type="submission" date="2021-02" db="EMBL/GenBank/DDBJ databases">
        <title>Genome-Resolved Metagenomics of a Microbial Community Performing Photosynthetic Biological Nutrient Removal.</title>
        <authorList>
            <person name="Mcdaniel E.A."/>
        </authorList>
    </citation>
    <scope>NUCLEOTIDE SEQUENCE</scope>
    <source>
        <strain evidence="2">UWPOB_OBS1</strain>
    </source>
</reference>
<protein>
    <submittedName>
        <fullName evidence="2">Uncharacterized protein</fullName>
    </submittedName>
</protein>
<evidence type="ECO:0000313" key="3">
    <source>
        <dbReference type="Proteomes" id="UP000664277"/>
    </source>
</evidence>
<comment type="caution">
    <text evidence="2">The sequence shown here is derived from an EMBL/GenBank/DDBJ whole genome shotgun (WGS) entry which is preliminary data.</text>
</comment>
<keyword evidence="1" id="KW-0472">Membrane</keyword>
<keyword evidence="1" id="KW-1133">Transmembrane helix</keyword>
<proteinExistence type="predicted"/>
<dbReference type="EMBL" id="JAFLCK010000001">
    <property type="protein sequence ID" value="MBN8658948.1"/>
    <property type="molecule type" value="Genomic_DNA"/>
</dbReference>